<proteinExistence type="predicted"/>
<dbReference type="AlphaFoldDB" id="A0A3N0E5B9"/>
<evidence type="ECO:0000313" key="3">
    <source>
        <dbReference type="EMBL" id="RNL83025.1"/>
    </source>
</evidence>
<name>A0A3N0E5B9_9ACTN</name>
<keyword evidence="3" id="KW-0808">Transferase</keyword>
<dbReference type="SUPFAM" id="SSF53335">
    <property type="entry name" value="S-adenosyl-L-methionine-dependent methyltransferases"/>
    <property type="match status" value="1"/>
</dbReference>
<protein>
    <submittedName>
        <fullName evidence="3">Class I SAM-dependent methyltransferase</fullName>
    </submittedName>
</protein>
<sequence>MRRARRRQPVEAGGGLTTKRGHTTGHRAFRAGPGPRAVVAVRAAAAGRGRAHPPTPPPPARPECAHRGGAPVRGAPAPGLLRLTTATPGTASVALPEPCRNHRDPSPSPHRKGHTMRHPTPENPDPDGSSATSGRRENATTGALPDRVRAAAAQALEGTDPNAFPGLVRRVEEASLLAMARTLRDSGLFRSGTGHTGTEIAEATGTAGRHRWILRRWLLALRREGLLDRETGGGRRYVGLRWVARGELREAVRDLDTAGAGLGYPPELRAFYQRALGNLPGLLRDEVTPQALLFADGRSAADGAYRDNWVNRYVNAAVAEVARWVAGRVPAGSPVRTLEIGAGVGGSTADVLDALAGTPVDYLFTDVSRYFLDTGRSRFGHRPGVRFGTLDVNSEPLGAGVAEPGVWDLVIAANVLHNARDIGRCLRGARDLLAPGGFLLCVDTCRELSQILTSMQFLMSPRPGWPRPGEADLRAGTDRIFLTREQWTAQLRAAGLAPVLTAPEPDHPLDAVSVTLFAAQRPAAT</sequence>
<dbReference type="Gene3D" id="3.40.50.150">
    <property type="entry name" value="Vaccinia Virus protein VP39"/>
    <property type="match status" value="1"/>
</dbReference>
<feature type="domain" description="Methyltransferase type 12" evidence="2">
    <location>
        <begin position="338"/>
        <end position="439"/>
    </location>
</feature>
<keyword evidence="3" id="KW-0489">Methyltransferase</keyword>
<evidence type="ECO:0000256" key="1">
    <source>
        <dbReference type="SAM" id="MobiDB-lite"/>
    </source>
</evidence>
<feature type="compositionally biased region" description="Basic residues" evidence="1">
    <location>
        <begin position="19"/>
        <end position="29"/>
    </location>
</feature>
<feature type="region of interest" description="Disordered" evidence="1">
    <location>
        <begin position="1"/>
        <end position="145"/>
    </location>
</feature>
<comment type="caution">
    <text evidence="3">The sequence shown here is derived from an EMBL/GenBank/DDBJ whole genome shotgun (WGS) entry which is preliminary data.</text>
</comment>
<feature type="compositionally biased region" description="Low complexity" evidence="1">
    <location>
        <begin position="30"/>
        <end position="48"/>
    </location>
</feature>
<dbReference type="InterPro" id="IPR029063">
    <property type="entry name" value="SAM-dependent_MTases_sf"/>
</dbReference>
<dbReference type="OrthoDB" id="3382693at2"/>
<evidence type="ECO:0000259" key="2">
    <source>
        <dbReference type="Pfam" id="PF08242"/>
    </source>
</evidence>
<dbReference type="InterPro" id="IPR013217">
    <property type="entry name" value="Methyltransf_12"/>
</dbReference>
<dbReference type="GO" id="GO:0032259">
    <property type="term" value="P:methylation"/>
    <property type="evidence" value="ECO:0007669"/>
    <property type="project" value="UniProtKB-KW"/>
</dbReference>
<dbReference type="GO" id="GO:0008168">
    <property type="term" value="F:methyltransferase activity"/>
    <property type="evidence" value="ECO:0007669"/>
    <property type="project" value="UniProtKB-KW"/>
</dbReference>
<gene>
    <name evidence="3" type="ORF">EFW17_17585</name>
</gene>
<dbReference type="CDD" id="cd02440">
    <property type="entry name" value="AdoMet_MTases"/>
    <property type="match status" value="1"/>
</dbReference>
<dbReference type="Proteomes" id="UP000269198">
    <property type="component" value="Unassembled WGS sequence"/>
</dbReference>
<evidence type="ECO:0000313" key="4">
    <source>
        <dbReference type="Proteomes" id="UP000269198"/>
    </source>
</evidence>
<accession>A0A3N0E5B9</accession>
<dbReference type="EMBL" id="RJMB01000019">
    <property type="protein sequence ID" value="RNL83025.1"/>
    <property type="molecule type" value="Genomic_DNA"/>
</dbReference>
<organism evidence="3 4">
    <name type="scientific">Halostreptopolyspora alba</name>
    <dbReference type="NCBI Taxonomy" id="2487137"/>
    <lineage>
        <taxon>Bacteria</taxon>
        <taxon>Bacillati</taxon>
        <taxon>Actinomycetota</taxon>
        <taxon>Actinomycetes</taxon>
        <taxon>Streptosporangiales</taxon>
        <taxon>Nocardiopsidaceae</taxon>
        <taxon>Halostreptopolyspora</taxon>
    </lineage>
</organism>
<keyword evidence="4" id="KW-1185">Reference proteome</keyword>
<feature type="compositionally biased region" description="Low complexity" evidence="1">
    <location>
        <begin position="67"/>
        <end position="79"/>
    </location>
</feature>
<dbReference type="Pfam" id="PF08242">
    <property type="entry name" value="Methyltransf_12"/>
    <property type="match status" value="1"/>
</dbReference>
<reference evidence="3 4" key="1">
    <citation type="submission" date="2018-11" db="EMBL/GenBank/DDBJ databases">
        <title>The genome draft of YIM 96095.</title>
        <authorList>
            <person name="Tang S.-K."/>
            <person name="Chunyu W.-X."/>
            <person name="Feng Y.-Z."/>
        </authorList>
    </citation>
    <scope>NUCLEOTIDE SEQUENCE [LARGE SCALE GENOMIC DNA]</scope>
    <source>
        <strain evidence="3 4">YIM 96095</strain>
    </source>
</reference>